<dbReference type="CDD" id="cd08267">
    <property type="entry name" value="MDR1"/>
    <property type="match status" value="1"/>
</dbReference>
<dbReference type="SUPFAM" id="SSF51735">
    <property type="entry name" value="NAD(P)-binding Rossmann-fold domains"/>
    <property type="match status" value="1"/>
</dbReference>
<dbReference type="InterPro" id="IPR011032">
    <property type="entry name" value="GroES-like_sf"/>
</dbReference>
<dbReference type="InterPro" id="IPR013154">
    <property type="entry name" value="ADH-like_N"/>
</dbReference>
<evidence type="ECO:0000313" key="2">
    <source>
        <dbReference type="EMBL" id="QNN62287.1"/>
    </source>
</evidence>
<name>A0A7G9S362_9MICO</name>
<sequence length="347" mass="36192">MNASELPVAAPTYFAESTMQAWVQHRYGGAEEVALKTIAVPKPKSDEVIVRARATGLNAADARLMRGTPALLRLGFGITRPKQPVRGIDIAGTIVALGSKASESSSGFNVGDEVVAETPGGGLALFVAVPVRRLVHRPEAVSVDHAAALPIAGGTAVQALELARVGSGSRVLVIGASGGVGTYAVQLARIVGAEVSALCGERSRVLVEELGAIRTHDYRQTSLAELPQSSFDAIIDIAGTAPLPELRGLLAPGGTLVMVAGEGGSVLGPIPRILRAVTMRKPEGRRIRPLAAVAKPEILERLLAFAAEGQLRPVIEHTYSFTEGRDALTRIDSGRTVGKLVVRGLPL</sequence>
<feature type="domain" description="Enoyl reductase (ER)" evidence="1">
    <location>
        <begin position="28"/>
        <end position="342"/>
    </location>
</feature>
<protein>
    <submittedName>
        <fullName evidence="2">NAD(P)-dependent alcohol dehydrogenase</fullName>
    </submittedName>
</protein>
<dbReference type="Gene3D" id="3.90.180.10">
    <property type="entry name" value="Medium-chain alcohol dehydrogenases, catalytic domain"/>
    <property type="match status" value="1"/>
</dbReference>
<dbReference type="InterPro" id="IPR052733">
    <property type="entry name" value="Chloroplast_QOR"/>
</dbReference>
<dbReference type="AlphaFoldDB" id="A0A7G9S362"/>
<evidence type="ECO:0000313" key="3">
    <source>
        <dbReference type="Proteomes" id="UP000515934"/>
    </source>
</evidence>
<accession>A0A7G9S362</accession>
<evidence type="ECO:0000259" key="1">
    <source>
        <dbReference type="SMART" id="SM00829"/>
    </source>
</evidence>
<reference evidence="2 3" key="1">
    <citation type="submission" date="2020-08" db="EMBL/GenBank/DDBJ databases">
        <title>Genome sequence of Leucobacter denitrificans KACC 14055T.</title>
        <authorList>
            <person name="Hyun D.-W."/>
            <person name="Bae J.-W."/>
        </authorList>
    </citation>
    <scope>NUCLEOTIDE SEQUENCE [LARGE SCALE GENOMIC DNA]</scope>
    <source>
        <strain evidence="2 3">KACC 14055</strain>
    </source>
</reference>
<dbReference type="Pfam" id="PF08240">
    <property type="entry name" value="ADH_N"/>
    <property type="match status" value="1"/>
</dbReference>
<dbReference type="Gene3D" id="3.40.50.720">
    <property type="entry name" value="NAD(P)-binding Rossmann-like Domain"/>
    <property type="match status" value="1"/>
</dbReference>
<dbReference type="InterPro" id="IPR020843">
    <property type="entry name" value="ER"/>
</dbReference>
<dbReference type="InterPro" id="IPR036291">
    <property type="entry name" value="NAD(P)-bd_dom_sf"/>
</dbReference>
<dbReference type="SUPFAM" id="SSF50129">
    <property type="entry name" value="GroES-like"/>
    <property type="match status" value="1"/>
</dbReference>
<dbReference type="GO" id="GO:0016491">
    <property type="term" value="F:oxidoreductase activity"/>
    <property type="evidence" value="ECO:0007669"/>
    <property type="project" value="InterPro"/>
</dbReference>
<dbReference type="PANTHER" id="PTHR44013">
    <property type="entry name" value="ZINC-TYPE ALCOHOL DEHYDROGENASE-LIKE PROTEIN C16A3.02C"/>
    <property type="match status" value="1"/>
</dbReference>
<dbReference type="Pfam" id="PF13602">
    <property type="entry name" value="ADH_zinc_N_2"/>
    <property type="match status" value="1"/>
</dbReference>
<proteinExistence type="predicted"/>
<gene>
    <name evidence="2" type="ORF">H9L06_08345</name>
</gene>
<dbReference type="KEGG" id="ldn:H9L06_08345"/>
<dbReference type="PANTHER" id="PTHR44013:SF1">
    <property type="entry name" value="ZINC-TYPE ALCOHOL DEHYDROGENASE-LIKE PROTEIN C16A3.02C"/>
    <property type="match status" value="1"/>
</dbReference>
<dbReference type="EMBL" id="CP060716">
    <property type="protein sequence ID" value="QNN62287.1"/>
    <property type="molecule type" value="Genomic_DNA"/>
</dbReference>
<dbReference type="Proteomes" id="UP000515934">
    <property type="component" value="Chromosome"/>
</dbReference>
<dbReference type="SMART" id="SM00829">
    <property type="entry name" value="PKS_ER"/>
    <property type="match status" value="1"/>
</dbReference>
<keyword evidence="3" id="KW-1185">Reference proteome</keyword>
<organism evidence="2 3">
    <name type="scientific">Leucobacter denitrificans</name>
    <dbReference type="NCBI Taxonomy" id="683042"/>
    <lineage>
        <taxon>Bacteria</taxon>
        <taxon>Bacillati</taxon>
        <taxon>Actinomycetota</taxon>
        <taxon>Actinomycetes</taxon>
        <taxon>Micrococcales</taxon>
        <taxon>Microbacteriaceae</taxon>
        <taxon>Leucobacter</taxon>
    </lineage>
</organism>
<dbReference type="RefSeq" id="WP_187554758.1">
    <property type="nucleotide sequence ID" value="NZ_CP060716.1"/>
</dbReference>